<sequence>MLPLHPHDPPSVGPYRLHARLGEDACARVYLGSAAGRDPVAVRVVRSGHATDPDFRAAFGRLVQSANASGSAYVCAVRDADLRGPVPWAAVSRPLGPSLSGLVGAHGPVAADALHTLALTLAQALADLHAAHRVHGSLWPDAVLMAREGALLADAGLEWAAGDVVERAPHPSFAAPEGGVSPATDVFAWAATVSYAAGGVEGPAGLPRVPLQLRGLVDTCLKRSPSLRPSAADLVRMLGGPVDPPSWPPAVLAAVESAASEQRHVLESAESAEAAGASGGSGPSGGKPGGSGATNGPPAAAEEADGRRGRRGRLLPLAAGGLALALVAGAGAYWGFDRFGGAGPEEPAEPDGLITDAGCLEGNGYPVPDGEGGGVDGAAAQATATAFGPGGDVLAVATDAYGLMVWDWRTGEEVARPAPGVDAVVPPVFAPVGCLIAAPVLVEYPGEEAPVRVAHTFDLPSGTTTEHLGPQRGPDTPEGGWSARPRAVQGLAFSPDGSLLGVGLEGTFEATESDNVGLVDTTGGGEDTSITDSGPYGMTFTGDGRLVSAASGTVTVWDAGTGEELYRVRGTTGTAFAAIPGTDEIVYVDGDRLVRWDYAEREELGSFPMSELTGSAPTVLQVAVDPEGSRLFASAQVVEDEGDAYAGRVWDLESGEEVGDGVRFRHVSFHPGGEVLAMVTPEGRVVIADARTLEPGDPLF</sequence>
<organism evidence="3 4">
    <name type="scientific">Nocardiopsis aegyptia</name>
    <dbReference type="NCBI Taxonomy" id="220378"/>
    <lineage>
        <taxon>Bacteria</taxon>
        <taxon>Bacillati</taxon>
        <taxon>Actinomycetota</taxon>
        <taxon>Actinomycetes</taxon>
        <taxon>Streptosporangiales</taxon>
        <taxon>Nocardiopsidaceae</taxon>
        <taxon>Nocardiopsis</taxon>
    </lineage>
</organism>
<dbReference type="AlphaFoldDB" id="A0A7Z0EQ02"/>
<feature type="compositionally biased region" description="Gly residues" evidence="1">
    <location>
        <begin position="277"/>
        <end position="293"/>
    </location>
</feature>
<protein>
    <recommendedName>
        <fullName evidence="2">Protein kinase domain-containing protein</fullName>
    </recommendedName>
</protein>
<dbReference type="GO" id="GO:0004672">
    <property type="term" value="F:protein kinase activity"/>
    <property type="evidence" value="ECO:0007669"/>
    <property type="project" value="InterPro"/>
</dbReference>
<dbReference type="Gene3D" id="3.30.200.20">
    <property type="entry name" value="Phosphorylase Kinase, domain 1"/>
    <property type="match status" value="1"/>
</dbReference>
<dbReference type="EMBL" id="JACCFS010000001">
    <property type="protein sequence ID" value="NYJ35571.1"/>
    <property type="molecule type" value="Genomic_DNA"/>
</dbReference>
<feature type="domain" description="Protein kinase" evidence="2">
    <location>
        <begin position="15"/>
        <end position="238"/>
    </location>
</feature>
<evidence type="ECO:0000313" key="3">
    <source>
        <dbReference type="EMBL" id="NYJ35571.1"/>
    </source>
</evidence>
<dbReference type="SMART" id="SM00220">
    <property type="entry name" value="S_TKc"/>
    <property type="match status" value="1"/>
</dbReference>
<dbReference type="InterPro" id="IPR000719">
    <property type="entry name" value="Prot_kinase_dom"/>
</dbReference>
<keyword evidence="4" id="KW-1185">Reference proteome</keyword>
<feature type="region of interest" description="Disordered" evidence="1">
    <location>
        <begin position="515"/>
        <end position="534"/>
    </location>
</feature>
<evidence type="ECO:0000256" key="1">
    <source>
        <dbReference type="SAM" id="MobiDB-lite"/>
    </source>
</evidence>
<dbReference type="PANTHER" id="PTHR19879:SF9">
    <property type="entry name" value="TRANSCRIPTION INITIATION FACTOR TFIID SUBUNIT 5"/>
    <property type="match status" value="1"/>
</dbReference>
<dbReference type="SUPFAM" id="SSF50998">
    <property type="entry name" value="Quinoprotein alcohol dehydrogenase-like"/>
    <property type="match status" value="1"/>
</dbReference>
<dbReference type="Gene3D" id="1.10.510.10">
    <property type="entry name" value="Transferase(Phosphotransferase) domain 1"/>
    <property type="match status" value="1"/>
</dbReference>
<dbReference type="GO" id="GO:0005524">
    <property type="term" value="F:ATP binding"/>
    <property type="evidence" value="ECO:0007669"/>
    <property type="project" value="InterPro"/>
</dbReference>
<dbReference type="InterPro" id="IPR011009">
    <property type="entry name" value="Kinase-like_dom_sf"/>
</dbReference>
<reference evidence="3 4" key="1">
    <citation type="submission" date="2020-07" db="EMBL/GenBank/DDBJ databases">
        <title>Sequencing the genomes of 1000 actinobacteria strains.</title>
        <authorList>
            <person name="Klenk H.-P."/>
        </authorList>
    </citation>
    <scope>NUCLEOTIDE SEQUENCE [LARGE SCALE GENOMIC DNA]</scope>
    <source>
        <strain evidence="3 4">DSM 44442</strain>
    </source>
</reference>
<name>A0A7Z0EQ02_9ACTN</name>
<dbReference type="PANTHER" id="PTHR19879">
    <property type="entry name" value="TRANSCRIPTION INITIATION FACTOR TFIID"/>
    <property type="match status" value="1"/>
</dbReference>
<dbReference type="InterPro" id="IPR015943">
    <property type="entry name" value="WD40/YVTN_repeat-like_dom_sf"/>
</dbReference>
<dbReference type="SUPFAM" id="SSF56112">
    <property type="entry name" value="Protein kinase-like (PK-like)"/>
    <property type="match status" value="1"/>
</dbReference>
<dbReference type="RefSeq" id="WP_179824807.1">
    <property type="nucleotide sequence ID" value="NZ_JACCFS010000001.1"/>
</dbReference>
<gene>
    <name evidence="3" type="ORF">HNR10_003452</name>
</gene>
<feature type="region of interest" description="Disordered" evidence="1">
    <location>
        <begin position="262"/>
        <end position="308"/>
    </location>
</feature>
<accession>A0A7Z0EQ02</accession>
<feature type="region of interest" description="Disordered" evidence="1">
    <location>
        <begin position="461"/>
        <end position="480"/>
    </location>
</feature>
<evidence type="ECO:0000313" key="4">
    <source>
        <dbReference type="Proteomes" id="UP000572051"/>
    </source>
</evidence>
<comment type="caution">
    <text evidence="3">The sequence shown here is derived from an EMBL/GenBank/DDBJ whole genome shotgun (WGS) entry which is preliminary data.</text>
</comment>
<dbReference type="InterPro" id="IPR011047">
    <property type="entry name" value="Quinoprotein_ADH-like_sf"/>
</dbReference>
<dbReference type="Proteomes" id="UP000572051">
    <property type="component" value="Unassembled WGS sequence"/>
</dbReference>
<dbReference type="Gene3D" id="2.130.10.10">
    <property type="entry name" value="YVTN repeat-like/Quinoprotein amine dehydrogenase"/>
    <property type="match status" value="2"/>
</dbReference>
<evidence type="ECO:0000259" key="2">
    <source>
        <dbReference type="SMART" id="SM00220"/>
    </source>
</evidence>
<proteinExistence type="predicted"/>